<evidence type="ECO:0000256" key="4">
    <source>
        <dbReference type="ARBA" id="ARBA00038334"/>
    </source>
</evidence>
<protein>
    <recommendedName>
        <fullName evidence="2">soluble epoxide hydrolase</fullName>
        <ecNumber evidence="2">3.3.2.10</ecNumber>
    </recommendedName>
</protein>
<gene>
    <name evidence="9" type="ORF">HPP92_007049</name>
</gene>
<evidence type="ECO:0000256" key="2">
    <source>
        <dbReference type="ARBA" id="ARBA00013006"/>
    </source>
</evidence>
<dbReference type="InterPro" id="IPR000639">
    <property type="entry name" value="Epox_hydrolase-like"/>
</dbReference>
<keyword evidence="3" id="KW-0378">Hydrolase</keyword>
<comment type="pathway">
    <text evidence="1">Secondary metabolite biosynthesis; terpenoid biosynthesis.</text>
</comment>
<dbReference type="GO" id="GO:0004301">
    <property type="term" value="F:epoxide hydrolase activity"/>
    <property type="evidence" value="ECO:0007669"/>
    <property type="project" value="UniProtKB-EC"/>
</dbReference>
<evidence type="ECO:0000313" key="9">
    <source>
        <dbReference type="EMBL" id="KAG0488238.1"/>
    </source>
</evidence>
<comment type="caution">
    <text evidence="9">The sequence shown here is derived from an EMBL/GenBank/DDBJ whole genome shotgun (WGS) entry which is preliminary data.</text>
</comment>
<dbReference type="Pfam" id="PF00561">
    <property type="entry name" value="Abhydrolase_1"/>
    <property type="match status" value="1"/>
</dbReference>
<dbReference type="PRINTS" id="PR00412">
    <property type="entry name" value="EPOXHYDRLASE"/>
</dbReference>
<evidence type="ECO:0000256" key="7">
    <source>
        <dbReference type="ARBA" id="ARBA00093212"/>
    </source>
</evidence>
<comment type="catalytic activity">
    <reaction evidence="5">
        <text>an epoxide + H2O = an ethanediol</text>
        <dbReference type="Rhea" id="RHEA:19037"/>
        <dbReference type="ChEBI" id="CHEBI:15377"/>
        <dbReference type="ChEBI" id="CHEBI:32955"/>
        <dbReference type="ChEBI" id="CHEBI:140594"/>
        <dbReference type="EC" id="3.3.2.10"/>
    </reaction>
    <physiologicalReaction direction="left-to-right" evidence="5">
        <dbReference type="Rhea" id="RHEA:19038"/>
    </physiologicalReaction>
</comment>
<evidence type="ECO:0000256" key="5">
    <source>
        <dbReference type="ARBA" id="ARBA00051067"/>
    </source>
</evidence>
<dbReference type="AlphaFoldDB" id="A0A835RL36"/>
<dbReference type="OrthoDB" id="6354171at2759"/>
<sequence length="319" mass="36298">MEAEGINHRMVEVNGIKLHVAEKGEGQVVLFVHGFPDLWYTWRHQIVSLADRGYHAVAPDLRGYGDSDAPSEIAAYSILHIVGDLVALIDSLGQDKVFVVGHDWGAIVAWSLCIFRPDKVKALVNLSVPFLPRHFGHWRVGNLRALYGDDFYVCRFQEPGVIEAQFAQVDTASLMKSFLTARNARPLMIPKEQGFTTRLTKEIILPSWLSEDDVNYYASKFIKTGFRGGVNYYRNIDTNWELTAPWNRAQVKVPTKFIIGDVDLVYHMGGMKDYIHKGGFKIDVPLLKEVVVLEDVAHFLQQEKADEVSDHIYEFIRMF</sequence>
<evidence type="ECO:0000313" key="10">
    <source>
        <dbReference type="Proteomes" id="UP000636800"/>
    </source>
</evidence>
<keyword evidence="10" id="KW-1185">Reference proteome</keyword>
<comment type="similarity">
    <text evidence="4">Belongs to the AB hydrolase superfamily. Epoxide hydrolase family.</text>
</comment>
<feature type="domain" description="AB hydrolase-1" evidence="8">
    <location>
        <begin position="28"/>
        <end position="304"/>
    </location>
</feature>
<reference evidence="9 10" key="1">
    <citation type="journal article" date="2020" name="Nat. Food">
        <title>A phased Vanilla planifolia genome enables genetic improvement of flavour and production.</title>
        <authorList>
            <person name="Hasing T."/>
            <person name="Tang H."/>
            <person name="Brym M."/>
            <person name="Khazi F."/>
            <person name="Huang T."/>
            <person name="Chambers A.H."/>
        </authorList>
    </citation>
    <scope>NUCLEOTIDE SEQUENCE [LARGE SCALE GENOMIC DNA]</scope>
    <source>
        <tissue evidence="9">Leaf</tissue>
    </source>
</reference>
<organism evidence="9 10">
    <name type="scientific">Vanilla planifolia</name>
    <name type="common">Vanilla</name>
    <dbReference type="NCBI Taxonomy" id="51239"/>
    <lineage>
        <taxon>Eukaryota</taxon>
        <taxon>Viridiplantae</taxon>
        <taxon>Streptophyta</taxon>
        <taxon>Embryophyta</taxon>
        <taxon>Tracheophyta</taxon>
        <taxon>Spermatophyta</taxon>
        <taxon>Magnoliopsida</taxon>
        <taxon>Liliopsida</taxon>
        <taxon>Asparagales</taxon>
        <taxon>Orchidaceae</taxon>
        <taxon>Vanilloideae</taxon>
        <taxon>Vanilleae</taxon>
        <taxon>Vanilla</taxon>
    </lineage>
</organism>
<dbReference type="InterPro" id="IPR000073">
    <property type="entry name" value="AB_hydrolase_1"/>
</dbReference>
<dbReference type="Proteomes" id="UP000636800">
    <property type="component" value="Chromosome 3"/>
</dbReference>
<evidence type="ECO:0000256" key="1">
    <source>
        <dbReference type="ARBA" id="ARBA00004721"/>
    </source>
</evidence>
<dbReference type="EMBL" id="JADCNL010000003">
    <property type="protein sequence ID" value="KAG0488238.1"/>
    <property type="molecule type" value="Genomic_DNA"/>
</dbReference>
<dbReference type="EC" id="3.3.2.10" evidence="2"/>
<evidence type="ECO:0000259" key="8">
    <source>
        <dbReference type="Pfam" id="PF00561"/>
    </source>
</evidence>
<dbReference type="PANTHER" id="PTHR43329">
    <property type="entry name" value="EPOXIDE HYDROLASE"/>
    <property type="match status" value="1"/>
</dbReference>
<evidence type="ECO:0000256" key="3">
    <source>
        <dbReference type="ARBA" id="ARBA00022801"/>
    </source>
</evidence>
<accession>A0A835RL36</accession>
<dbReference type="SUPFAM" id="SSF53474">
    <property type="entry name" value="alpha/beta-Hydrolases"/>
    <property type="match status" value="1"/>
</dbReference>
<dbReference type="PRINTS" id="PR00111">
    <property type="entry name" value="ABHYDROLASE"/>
</dbReference>
<comment type="function">
    <text evidence="6">Epoxide hydrolase involved in the biosynthesis of cucurbitacin and mogroside tetracyclic triterpene natural products (e.g. siamenoside I and mogrosides IV, V and VI). Cucurbitacins have cytotoxic properties and exhibit deterrent taste as a defense barrier against herbivores. Mogrosides are nonsugar highly oxygenated compounds used as high-intensity zero-calorie sweeteners; they also possess pharmacological properties such as regulating immunity, lowering blood sugar and lipid levels, protecting the liver, and acting as antioxidants and antitumor agents. Catalyzes the hydrolysis of aromatic epoxide-containing substrates, such as the conversion of 24,25-epoxycucurbitadienol to 24,25-dihydroxycucurbitadienol.</text>
</comment>
<name>A0A835RL36_VANPL</name>
<dbReference type="Gene3D" id="3.40.50.1820">
    <property type="entry name" value="alpha/beta hydrolase"/>
    <property type="match status" value="1"/>
</dbReference>
<proteinExistence type="inferred from homology"/>
<dbReference type="FunFam" id="3.40.50.1820:FF:000161">
    <property type="entry name" value="Epoxide hydrolase"/>
    <property type="match status" value="1"/>
</dbReference>
<dbReference type="InterPro" id="IPR029058">
    <property type="entry name" value="AB_hydrolase_fold"/>
</dbReference>
<comment type="catalytic activity">
    <reaction evidence="7">
        <text>(24S)-24,25-epoxycucurbitadienol + H2O = (24R)-24,25-dihydroxycucurbitadienol</text>
        <dbReference type="Rhea" id="RHEA:81855"/>
        <dbReference type="ChEBI" id="CHEBI:15377"/>
        <dbReference type="ChEBI" id="CHEBI:229949"/>
        <dbReference type="ChEBI" id="CHEBI:229950"/>
    </reaction>
    <physiologicalReaction direction="left-to-right" evidence="7">
        <dbReference type="Rhea" id="RHEA:81856"/>
    </physiologicalReaction>
</comment>
<evidence type="ECO:0000256" key="6">
    <source>
        <dbReference type="ARBA" id="ARBA00058358"/>
    </source>
</evidence>